<keyword evidence="2" id="KW-1133">Transmembrane helix</keyword>
<keyword evidence="4" id="KW-1185">Reference proteome</keyword>
<reference evidence="3" key="2">
    <citation type="submission" date="2015-06" db="UniProtKB">
        <authorList>
            <consortium name="EnsemblMetazoa"/>
        </authorList>
    </citation>
    <scope>IDENTIFICATION</scope>
</reference>
<accession>T1GKM3</accession>
<dbReference type="AlphaFoldDB" id="T1GKM3"/>
<organism evidence="3 4">
    <name type="scientific">Megaselia scalaris</name>
    <name type="common">Humpbacked fly</name>
    <name type="synonym">Phora scalaris</name>
    <dbReference type="NCBI Taxonomy" id="36166"/>
    <lineage>
        <taxon>Eukaryota</taxon>
        <taxon>Metazoa</taxon>
        <taxon>Ecdysozoa</taxon>
        <taxon>Arthropoda</taxon>
        <taxon>Hexapoda</taxon>
        <taxon>Insecta</taxon>
        <taxon>Pterygota</taxon>
        <taxon>Neoptera</taxon>
        <taxon>Endopterygota</taxon>
        <taxon>Diptera</taxon>
        <taxon>Brachycera</taxon>
        <taxon>Muscomorpha</taxon>
        <taxon>Platypezoidea</taxon>
        <taxon>Phoridae</taxon>
        <taxon>Megaseliini</taxon>
        <taxon>Megaselia</taxon>
    </lineage>
</organism>
<dbReference type="HOGENOM" id="CLU_1919442_0_0_1"/>
<reference evidence="4" key="1">
    <citation type="submission" date="2013-02" db="EMBL/GenBank/DDBJ databases">
        <authorList>
            <person name="Hughes D."/>
        </authorList>
    </citation>
    <scope>NUCLEOTIDE SEQUENCE</scope>
    <source>
        <strain>Durham</strain>
        <strain evidence="4">NC isolate 2 -- Noor lab</strain>
    </source>
</reference>
<protein>
    <recommendedName>
        <fullName evidence="5">Synaptotagmin</fullName>
    </recommendedName>
</protein>
<feature type="compositionally biased region" description="Acidic residues" evidence="1">
    <location>
        <begin position="100"/>
        <end position="112"/>
    </location>
</feature>
<evidence type="ECO:0000313" key="4">
    <source>
        <dbReference type="Proteomes" id="UP000015102"/>
    </source>
</evidence>
<feature type="region of interest" description="Disordered" evidence="1">
    <location>
        <begin position="96"/>
        <end position="132"/>
    </location>
</feature>
<evidence type="ECO:0008006" key="5">
    <source>
        <dbReference type="Google" id="ProtNLM"/>
    </source>
</evidence>
<dbReference type="Proteomes" id="UP000015102">
    <property type="component" value="Unassembled WGS sequence"/>
</dbReference>
<keyword evidence="2" id="KW-0472">Membrane</keyword>
<keyword evidence="2" id="KW-0812">Transmembrane</keyword>
<evidence type="ECO:0000256" key="2">
    <source>
        <dbReference type="SAM" id="Phobius"/>
    </source>
</evidence>
<name>T1GKM3_MEGSC</name>
<evidence type="ECO:0000256" key="1">
    <source>
        <dbReference type="SAM" id="MobiDB-lite"/>
    </source>
</evidence>
<evidence type="ECO:0000313" key="3">
    <source>
        <dbReference type="EnsemblMetazoa" id="MESCA004050-PA"/>
    </source>
</evidence>
<dbReference type="STRING" id="36166.T1GKM3"/>
<dbReference type="OMA" id="CAFVCIR"/>
<sequence>MSLAPKEEGTTAQTALEKAEILTKGAVEFAEEKAQEMGIPTWGLVTIVILVLAIVCGLVFFCVRRFLKKRRTKDGKGKKGVDMKSVQLLGSAYKEKVQPDMEELTENAEEDEESKHSEQKLGKLQYKAQARI</sequence>
<proteinExistence type="predicted"/>
<dbReference type="EMBL" id="CAQQ02046904">
    <property type="status" value="NOT_ANNOTATED_CDS"/>
    <property type="molecule type" value="Genomic_DNA"/>
</dbReference>
<dbReference type="EnsemblMetazoa" id="MESCA004050-RA">
    <property type="protein sequence ID" value="MESCA004050-PA"/>
    <property type="gene ID" value="MESCA004050"/>
</dbReference>
<feature type="transmembrane region" description="Helical" evidence="2">
    <location>
        <begin position="42"/>
        <end position="63"/>
    </location>
</feature>